<dbReference type="AlphaFoldDB" id="A7HKZ6"/>
<evidence type="ECO:0000313" key="3">
    <source>
        <dbReference type="Proteomes" id="UP000002415"/>
    </source>
</evidence>
<dbReference type="OrthoDB" id="47393at2"/>
<dbReference type="STRING" id="381764.Fnod_0724"/>
<reference evidence="2 3" key="1">
    <citation type="submission" date="2007-07" db="EMBL/GenBank/DDBJ databases">
        <title>Complete sequence of Fervidobacterium nodosum Rt17-B1.</title>
        <authorList>
            <consortium name="US DOE Joint Genome Institute"/>
            <person name="Copeland A."/>
            <person name="Lucas S."/>
            <person name="Lapidus A."/>
            <person name="Barry K."/>
            <person name="Glavina del Rio T."/>
            <person name="Dalin E."/>
            <person name="Tice H."/>
            <person name="Pitluck S."/>
            <person name="Saunders E."/>
            <person name="Brettin T."/>
            <person name="Bruce D."/>
            <person name="Detter J.C."/>
            <person name="Han C."/>
            <person name="Schmutz J."/>
            <person name="Larimer F."/>
            <person name="Land M."/>
            <person name="Hauser L."/>
            <person name="Kyrpides N."/>
            <person name="Mikhailova N."/>
            <person name="Nelson K."/>
            <person name="Gogarten J.P."/>
            <person name="Noll K."/>
            <person name="Richardson P."/>
        </authorList>
    </citation>
    <scope>NUCLEOTIDE SEQUENCE [LARGE SCALE GENOMIC DNA]</scope>
    <source>
        <strain evidence="3">ATCC 35602 / DSM 5306 / Rt17-B1</strain>
    </source>
</reference>
<accession>A7HKZ6</accession>
<gene>
    <name evidence="2" type="ordered locus">Fnod_0724</name>
</gene>
<keyword evidence="1" id="KW-1133">Transmembrane helix</keyword>
<keyword evidence="1" id="KW-0472">Membrane</keyword>
<feature type="transmembrane region" description="Helical" evidence="1">
    <location>
        <begin position="109"/>
        <end position="128"/>
    </location>
</feature>
<feature type="transmembrane region" description="Helical" evidence="1">
    <location>
        <begin position="83"/>
        <end position="103"/>
    </location>
</feature>
<evidence type="ECO:0000256" key="1">
    <source>
        <dbReference type="SAM" id="Phobius"/>
    </source>
</evidence>
<proteinExistence type="predicted"/>
<name>A7HKZ6_FERNB</name>
<dbReference type="Proteomes" id="UP000002415">
    <property type="component" value="Chromosome"/>
</dbReference>
<organism evidence="2 3">
    <name type="scientific">Fervidobacterium nodosum (strain ATCC 35602 / DSM 5306 / Rt17-B1)</name>
    <dbReference type="NCBI Taxonomy" id="381764"/>
    <lineage>
        <taxon>Bacteria</taxon>
        <taxon>Thermotogati</taxon>
        <taxon>Thermotogota</taxon>
        <taxon>Thermotogae</taxon>
        <taxon>Thermotogales</taxon>
        <taxon>Fervidobacteriaceae</taxon>
        <taxon>Fervidobacterium</taxon>
    </lineage>
</organism>
<sequence length="132" mass="16050">MLFVVWISSIASVFVDNIFREYFTITPLYFLLESLYQEEDKWKALRLIIFSLLYQSFAYHQLNFLWLFIVFFVIMIELYRDSFYYPWSASLLQAVVFLLPYYYNRPLTLIYGLVVNLLLFVYIYKSLFANSK</sequence>
<dbReference type="EMBL" id="CP000771">
    <property type="protein sequence ID" value="ABS60579.1"/>
    <property type="molecule type" value="Genomic_DNA"/>
</dbReference>
<dbReference type="HOGENOM" id="CLU_1913930_0_0_0"/>
<dbReference type="RefSeq" id="WP_011993898.1">
    <property type="nucleotide sequence ID" value="NC_009718.1"/>
</dbReference>
<feature type="transmembrane region" description="Helical" evidence="1">
    <location>
        <begin position="57"/>
        <end position="76"/>
    </location>
</feature>
<reference evidence="2 3" key="2">
    <citation type="journal article" date="2009" name="Proc. Natl. Acad. Sci. U.S.A.">
        <title>On the chimeric nature, thermophilic origin, and phylogenetic placement of the Thermotogales.</title>
        <authorList>
            <person name="Zhaxybayeva O."/>
            <person name="Swithers K.S."/>
            <person name="Lapierre P."/>
            <person name="Fournier G.P."/>
            <person name="Bickhart D.M."/>
            <person name="DeBoy R.T."/>
            <person name="Nelson K.E."/>
            <person name="Nesbo C.L."/>
            <person name="Doolittle W.F."/>
            <person name="Gogarten J.P."/>
            <person name="Noll K.M."/>
        </authorList>
    </citation>
    <scope>NUCLEOTIDE SEQUENCE [LARGE SCALE GENOMIC DNA]</scope>
    <source>
        <strain evidence="3">ATCC 35602 / DSM 5306 / Rt17-B1</strain>
    </source>
</reference>
<dbReference type="KEGG" id="fno:Fnod_0724"/>
<keyword evidence="3" id="KW-1185">Reference proteome</keyword>
<keyword evidence="1" id="KW-0812">Transmembrane</keyword>
<protein>
    <submittedName>
        <fullName evidence="2">Uncharacterized protein</fullName>
    </submittedName>
</protein>
<evidence type="ECO:0000313" key="2">
    <source>
        <dbReference type="EMBL" id="ABS60579.1"/>
    </source>
</evidence>